<dbReference type="GO" id="GO:0005737">
    <property type="term" value="C:cytoplasm"/>
    <property type="evidence" value="ECO:0000318"/>
    <property type="project" value="GO_Central"/>
</dbReference>
<dbReference type="SUPFAM" id="SSF48371">
    <property type="entry name" value="ARM repeat"/>
    <property type="match status" value="1"/>
</dbReference>
<keyword evidence="3" id="KW-1185">Reference proteome</keyword>
<dbReference type="GeneID" id="177932"/>
<dbReference type="CTD" id="177932"/>
<evidence type="ECO:0007829" key="5">
    <source>
        <dbReference type="PeptideAtlas" id="Q19378"/>
    </source>
</evidence>
<dbReference type="PaxDb" id="6239-R10H10.7"/>
<dbReference type="InterPro" id="IPR016024">
    <property type="entry name" value="ARM-type_fold"/>
</dbReference>
<dbReference type="WormBase" id="R10H10.7">
    <property type="protein sequence ID" value="CE41442"/>
    <property type="gene ID" value="WBGene00011225"/>
</dbReference>
<evidence type="ECO:0000259" key="1">
    <source>
        <dbReference type="Pfam" id="PF24181"/>
    </source>
</evidence>
<gene>
    <name evidence="2" type="ORF">CELE_R10H10.7</name>
    <name evidence="2 4" type="ORF">R10H10.7</name>
</gene>
<accession>Q21919</accession>
<dbReference type="OrthoDB" id="5865642at2759"/>
<dbReference type="InterPro" id="IPR052587">
    <property type="entry name" value="TELO2-interacting_protein_1"/>
</dbReference>
<name>Q19378_CAEEL</name>
<dbReference type="eggNOG" id="KOG4524">
    <property type="taxonomic scope" value="Eukaryota"/>
</dbReference>
<keyword evidence="2" id="KW-0723">Serine/threonine-protein kinase</keyword>
<dbReference type="Proteomes" id="UP000001940">
    <property type="component" value="Chromosome IV"/>
</dbReference>
<keyword evidence="5" id="KW-1267">Proteomics identification</keyword>
<accession>Q19378</accession>
<dbReference type="RefSeq" id="NP_501923.3">
    <property type="nucleotide sequence ID" value="NM_069522.5"/>
</dbReference>
<organism evidence="2 3">
    <name type="scientific">Caenorhabditis elegans</name>
    <dbReference type="NCBI Taxonomy" id="6239"/>
    <lineage>
        <taxon>Eukaryota</taxon>
        <taxon>Metazoa</taxon>
        <taxon>Ecdysozoa</taxon>
        <taxon>Nematoda</taxon>
        <taxon>Chromadorea</taxon>
        <taxon>Rhabditida</taxon>
        <taxon>Rhabditina</taxon>
        <taxon>Rhabditomorpha</taxon>
        <taxon>Rhabditoidea</taxon>
        <taxon>Rhabditidae</taxon>
        <taxon>Peloderinae</taxon>
        <taxon>Caenorhabditis</taxon>
    </lineage>
</organism>
<keyword evidence="2" id="KW-0418">Kinase</keyword>
<dbReference type="UCSC" id="R10H10.7.1">
    <property type="organism name" value="c. elegans"/>
</dbReference>
<dbReference type="STRING" id="6239.R10H10.7.1"/>
<dbReference type="AGR" id="WB:WBGene00011225"/>
<reference evidence="2 3" key="1">
    <citation type="journal article" date="1998" name="Science">
        <title>Genome sequence of the nematode C. elegans: a platform for investigating biology.</title>
        <authorList>
            <consortium name="The C. elegans sequencing consortium"/>
            <person name="Sulson J.E."/>
            <person name="Waterston R."/>
        </authorList>
    </citation>
    <scope>NUCLEOTIDE SEQUENCE [LARGE SCALE GENOMIC DNA]</scope>
    <source>
        <strain evidence="2 3">Bristol N2</strain>
    </source>
</reference>
<evidence type="ECO:0000313" key="3">
    <source>
        <dbReference type="Proteomes" id="UP000001940"/>
    </source>
</evidence>
<dbReference type="Bgee" id="WBGene00011225">
    <property type="expression patterns" value="Expressed in germ line (C elegans) and 4 other cell types or tissues"/>
</dbReference>
<keyword evidence="2" id="KW-0808">Transferase</keyword>
<dbReference type="OMA" id="QEWLILI"/>
<dbReference type="GO" id="GO:0004674">
    <property type="term" value="F:protein serine/threonine kinase activity"/>
    <property type="evidence" value="ECO:0007669"/>
    <property type="project" value="UniProtKB-KW"/>
</dbReference>
<dbReference type="AlphaFoldDB" id="Q19378"/>
<dbReference type="InParanoid" id="Q19378"/>
<dbReference type="PANTHER" id="PTHR18460:SF3">
    <property type="entry name" value="TELO2-INTERACTING PROTEIN 1 HOMOLOG"/>
    <property type="match status" value="1"/>
</dbReference>
<dbReference type="PeptideAtlas" id="Q19378"/>
<feature type="domain" description="TTI1 C-terminal TPR" evidence="1">
    <location>
        <begin position="712"/>
        <end position="868"/>
    </location>
</feature>
<dbReference type="FunCoup" id="Q19378">
    <property type="interactions" value="77"/>
</dbReference>
<dbReference type="InterPro" id="IPR057567">
    <property type="entry name" value="TPR_TTI1_C"/>
</dbReference>
<protein>
    <submittedName>
        <fullName evidence="2">Non-specific serine/threonine protein kinase</fullName>
    </submittedName>
</protein>
<evidence type="ECO:0000313" key="2">
    <source>
        <dbReference type="EMBL" id="CAA94614.3"/>
    </source>
</evidence>
<dbReference type="KEGG" id="cel:CELE_R10H10.7"/>
<dbReference type="PANTHER" id="PTHR18460">
    <property type="entry name" value="TEL2 INTERACTING PROTEIN 1 TTI1 FAMILY MEMBER"/>
    <property type="match status" value="1"/>
</dbReference>
<evidence type="ECO:0000313" key="4">
    <source>
        <dbReference type="WormBase" id="R10H10.7"/>
    </source>
</evidence>
<sequence>MEIMSREEDGRLFQTATNSISLIIQSKRDGTRITDKIVDEIVLVLQMEEMKFSRTQQQTAGAAIIVSSKAILPKMTTPEKISLIRMFNQGLEMISTFDELPGFRWSNVQPLFHMYMDAIPRDSPGATKVLNFLLKIFDVLKSSPHVNEDFFSYHSILTLGRLINKTMEIITNSTCDVELRKLALEVVSRLIRQCPPSKAPTISLIISGFLGNLMKTMKGVQVNAELMENSINLFTDAVVLVFSDNAEKFDISKINLEQYHPEMHKMFDNQTVEWRQNGSDIIFEYMRNLLSFGFNHRVFDVKKAMCQMIIKIQTECGQLFGKRNYNLLMNQYFYLRYDDYPYFQELAEKCISLVNDRETIRLFFMKQLSQYTTTLPVLSRNGGKSDQHFKALCASLRALGESITLMCTTGSETIELLLRSLADTIVIEKRRLMITSDTTVDTIEKFLLKFKLQYQLSHENVKLVCDTLVEFGKLEVIDMVHNLMQVEPLKKRSSYHIILAYMLSAVDLETTAKDDPVILMIAEYLTSETNKSCVIKLKDDSKPLTHGTELDWSTCIESLSLVNVTLCMKFIGEIANRSNVSVNCLCTIINQTNSLDWVVRESADFSLKTLAKQDSRIKDVKNLVGIYSSHILNQVSLACMSSDNYHLAPVLLISFLKIAGIGNHFDVLKVIVEKMLYALDNNQQRYLYGILATIQTFMSALLCKYPNQKPVEPPKESEDEKSSPTPQHILVEKILLRTKHMLTSELLFIQLKALDILLDGLDFLKCYDDMLLPMIHQNWHGVMEITKDKNPLTLIVIIQCIENMSEQSGSFVQSKVLREFWPTVEHYFMDIMKNKQYFEQTAEYKLGVKIIEAAPEIVIYIGFTEQEAEGTFVKLLDLAIQQNGCFSSFARVEKKKIDEHFKNLKQKTVESKMAR</sequence>
<dbReference type="HOGENOM" id="CLU_318127_0_0_1"/>
<dbReference type="Pfam" id="PF24181">
    <property type="entry name" value="TPR_TTI1_C"/>
    <property type="match status" value="1"/>
</dbReference>
<dbReference type="EMBL" id="BX284604">
    <property type="protein sequence ID" value="CAA94614.3"/>
    <property type="molecule type" value="Genomic_DNA"/>
</dbReference>
<proteinExistence type="evidence at protein level"/>